<gene>
    <name evidence="1" type="ORF">CEXT_629031</name>
</gene>
<accession>A0AAV4P218</accession>
<organism evidence="1 2">
    <name type="scientific">Caerostris extrusa</name>
    <name type="common">Bark spider</name>
    <name type="synonym">Caerostris bankana</name>
    <dbReference type="NCBI Taxonomy" id="172846"/>
    <lineage>
        <taxon>Eukaryota</taxon>
        <taxon>Metazoa</taxon>
        <taxon>Ecdysozoa</taxon>
        <taxon>Arthropoda</taxon>
        <taxon>Chelicerata</taxon>
        <taxon>Arachnida</taxon>
        <taxon>Araneae</taxon>
        <taxon>Araneomorphae</taxon>
        <taxon>Entelegynae</taxon>
        <taxon>Araneoidea</taxon>
        <taxon>Araneidae</taxon>
        <taxon>Caerostris</taxon>
    </lineage>
</organism>
<dbReference type="EMBL" id="BPLR01021568">
    <property type="protein sequence ID" value="GIX91247.1"/>
    <property type="molecule type" value="Genomic_DNA"/>
</dbReference>
<evidence type="ECO:0000313" key="2">
    <source>
        <dbReference type="Proteomes" id="UP001054945"/>
    </source>
</evidence>
<reference evidence="1 2" key="1">
    <citation type="submission" date="2021-06" db="EMBL/GenBank/DDBJ databases">
        <title>Caerostris extrusa draft genome.</title>
        <authorList>
            <person name="Kono N."/>
            <person name="Arakawa K."/>
        </authorList>
    </citation>
    <scope>NUCLEOTIDE SEQUENCE [LARGE SCALE GENOMIC DNA]</scope>
</reference>
<comment type="caution">
    <text evidence="1">The sequence shown here is derived from an EMBL/GenBank/DDBJ whole genome shotgun (WGS) entry which is preliminary data.</text>
</comment>
<proteinExistence type="predicted"/>
<sequence>MFELLEVFGFCRMFGGAFQCRGWMEIMEYTMEGGIDENSTLDAEKYSLGCTDSRESFIQQWNTMEHLTLFWNILNGCH</sequence>
<keyword evidence="2" id="KW-1185">Reference proteome</keyword>
<dbReference type="Proteomes" id="UP001054945">
    <property type="component" value="Unassembled WGS sequence"/>
</dbReference>
<protein>
    <submittedName>
        <fullName evidence="1">Uncharacterized protein</fullName>
    </submittedName>
</protein>
<name>A0AAV4P218_CAEEX</name>
<evidence type="ECO:0000313" key="1">
    <source>
        <dbReference type="EMBL" id="GIX91247.1"/>
    </source>
</evidence>
<dbReference type="AlphaFoldDB" id="A0AAV4P218"/>